<evidence type="ECO:0000313" key="2">
    <source>
        <dbReference type="Proteomes" id="UP000183788"/>
    </source>
</evidence>
<dbReference type="SUPFAM" id="SSF49464">
    <property type="entry name" value="Carboxypeptidase regulatory domain-like"/>
    <property type="match status" value="1"/>
</dbReference>
<organism evidence="1 2">
    <name type="scientific">Chitinophaga sancti</name>
    <dbReference type="NCBI Taxonomy" id="1004"/>
    <lineage>
        <taxon>Bacteria</taxon>
        <taxon>Pseudomonadati</taxon>
        <taxon>Bacteroidota</taxon>
        <taxon>Chitinophagia</taxon>
        <taxon>Chitinophagales</taxon>
        <taxon>Chitinophagaceae</taxon>
        <taxon>Chitinophaga</taxon>
    </lineage>
</organism>
<dbReference type="Gene3D" id="2.60.40.1120">
    <property type="entry name" value="Carboxypeptidase-like, regulatory domain"/>
    <property type="match status" value="1"/>
</dbReference>
<name>A0A1K1NAN3_9BACT</name>
<dbReference type="Proteomes" id="UP000183788">
    <property type="component" value="Unassembled WGS sequence"/>
</dbReference>
<accession>A0A1K1NAN3</accession>
<dbReference type="AlphaFoldDB" id="A0A1K1NAN3"/>
<dbReference type="InterPro" id="IPR008969">
    <property type="entry name" value="CarboxyPept-like_regulatory"/>
</dbReference>
<dbReference type="STRING" id="1004.SAMN05661012_01114"/>
<reference evidence="1 2" key="1">
    <citation type="submission" date="2016-11" db="EMBL/GenBank/DDBJ databases">
        <authorList>
            <person name="Jaros S."/>
            <person name="Januszkiewicz K."/>
            <person name="Wedrychowicz H."/>
        </authorList>
    </citation>
    <scope>NUCLEOTIDE SEQUENCE [LARGE SCALE GENOMIC DNA]</scope>
    <source>
        <strain evidence="1 2">DSM 784</strain>
    </source>
</reference>
<evidence type="ECO:0000313" key="1">
    <source>
        <dbReference type="EMBL" id="SFW32380.1"/>
    </source>
</evidence>
<evidence type="ECO:0008006" key="3">
    <source>
        <dbReference type="Google" id="ProtNLM"/>
    </source>
</evidence>
<gene>
    <name evidence="1" type="ORF">SAMN05661012_01114</name>
</gene>
<proteinExistence type="predicted"/>
<protein>
    <recommendedName>
        <fullName evidence="3">CarboxypepD_reg-like domain-containing protein</fullName>
    </recommendedName>
</protein>
<dbReference type="EMBL" id="FPIZ01000003">
    <property type="protein sequence ID" value="SFW32380.1"/>
    <property type="molecule type" value="Genomic_DNA"/>
</dbReference>
<sequence length="629" mass="68880">MISTKCGANLRQGGGITKLKRFFAYIAANFKKSVLLRQLFLFVVLLCALTCSYAQGNLSKTVSISMTRQPMSAVLDAIAHQGDFHFSYVREMVHADSLVSVRAGNKTVKQVLDQLFQGSMAYRDAGNQVLLQPNREKYFFVSGHVTDGSTGQPLHNASVYEGVQLISTMTNDQGYYRLRLRERDKDRPMPVMLTVSKELYKDTIMLVSGGYDQEISVSIKPAPPITLGIVDVNQYSRVSESWFGKVFLTSKQRYQSLNLSKFFADQPYQTSFLPGLGTHGKLSSQVVNKVSLNFIGGYSAGLNGVEISGAFNIDQRDVQYAQFASLFNVVGGKMHGVQLSGLHNQVRDSVKGLQASGFSNMTTKGYEGVQLAGIFNVSTGETRGLGAAGVVNVYWKDHHGLMAAGIGNMTRAREHGVQAAGVFNVAQQTNVAQLAGVINLADTASGLQVAGVVNAVRVLKGVQVGVFNYADSSDGYSIGVISIVRRGYHQLLVYNTELLPFNLAFKSGNSKLYSLIIAGGSFVEGAKAFSFGYGLGKSFKDYSVELTEQNLYLGNRKSLGTLARLQVAWNREIGKNARIFIGPAFTLYFSEEDSHVEGYKSRVPGPYGAFTFNDHMRCWFGWHVGFSFF</sequence>